<evidence type="ECO:0000313" key="2">
    <source>
        <dbReference type="EMBL" id="GII57707.1"/>
    </source>
</evidence>
<gene>
    <name evidence="2" type="ORF">Pth03_60960</name>
</gene>
<dbReference type="EMBL" id="BOOR01000055">
    <property type="protein sequence ID" value="GII57707.1"/>
    <property type="molecule type" value="Genomic_DNA"/>
</dbReference>
<dbReference type="GO" id="GO:0008757">
    <property type="term" value="F:S-adenosylmethionine-dependent methyltransferase activity"/>
    <property type="evidence" value="ECO:0007669"/>
    <property type="project" value="InterPro"/>
</dbReference>
<dbReference type="Pfam" id="PF08241">
    <property type="entry name" value="Methyltransf_11"/>
    <property type="match status" value="1"/>
</dbReference>
<keyword evidence="2" id="KW-0489">Methyltransferase</keyword>
<organism evidence="2 3">
    <name type="scientific">Planotetraspora thailandica</name>
    <dbReference type="NCBI Taxonomy" id="487172"/>
    <lineage>
        <taxon>Bacteria</taxon>
        <taxon>Bacillati</taxon>
        <taxon>Actinomycetota</taxon>
        <taxon>Actinomycetes</taxon>
        <taxon>Streptosporangiales</taxon>
        <taxon>Streptosporangiaceae</taxon>
        <taxon>Planotetraspora</taxon>
    </lineage>
</organism>
<name>A0A8J3V5E0_9ACTN</name>
<feature type="domain" description="Methyltransferase type 11" evidence="1">
    <location>
        <begin position="49"/>
        <end position="142"/>
    </location>
</feature>
<dbReference type="Gene3D" id="3.40.50.150">
    <property type="entry name" value="Vaccinia Virus protein VP39"/>
    <property type="match status" value="1"/>
</dbReference>
<dbReference type="AlphaFoldDB" id="A0A8J3V5E0"/>
<evidence type="ECO:0000259" key="1">
    <source>
        <dbReference type="Pfam" id="PF08241"/>
    </source>
</evidence>
<sequence length="210" mass="23124">MEKDMIRETEPPDTGVGIEQFHHPRAVCSGRRPSPLRESLMRGLSGTVLELGAGDGVKFRLYPSEVREIIAVEPDPGLCDTARQGYRDAVPVRVLSGSFDRLPLPDEAVDAVICSLALCSAPRLDAALREIRRVLRAGGRLRFYEHVRSVNPFTALTERLVSPLLTQSGGGCHPARDTVRSITAAGFQLDQVERFEVDRVAHVFGVARRQ</sequence>
<dbReference type="InterPro" id="IPR013216">
    <property type="entry name" value="Methyltransf_11"/>
</dbReference>
<keyword evidence="2" id="KW-0808">Transferase</keyword>
<dbReference type="InterPro" id="IPR052356">
    <property type="entry name" value="Thiol_S-MT"/>
</dbReference>
<comment type="caution">
    <text evidence="2">The sequence shown here is derived from an EMBL/GenBank/DDBJ whole genome shotgun (WGS) entry which is preliminary data.</text>
</comment>
<dbReference type="CDD" id="cd02440">
    <property type="entry name" value="AdoMet_MTases"/>
    <property type="match status" value="1"/>
</dbReference>
<dbReference type="SUPFAM" id="SSF53335">
    <property type="entry name" value="S-adenosyl-L-methionine-dependent methyltransferases"/>
    <property type="match status" value="1"/>
</dbReference>
<evidence type="ECO:0000313" key="3">
    <source>
        <dbReference type="Proteomes" id="UP000605992"/>
    </source>
</evidence>
<dbReference type="GO" id="GO:0032259">
    <property type="term" value="P:methylation"/>
    <property type="evidence" value="ECO:0007669"/>
    <property type="project" value="UniProtKB-KW"/>
</dbReference>
<protein>
    <submittedName>
        <fullName evidence="2">Methyltransferase</fullName>
    </submittedName>
</protein>
<keyword evidence="3" id="KW-1185">Reference proteome</keyword>
<accession>A0A8J3V5E0</accession>
<dbReference type="PANTHER" id="PTHR45036">
    <property type="entry name" value="METHYLTRANSFERASE LIKE 7B"/>
    <property type="match status" value="1"/>
</dbReference>
<reference evidence="2" key="1">
    <citation type="submission" date="2021-01" db="EMBL/GenBank/DDBJ databases">
        <title>Whole genome shotgun sequence of Planotetraspora thailandica NBRC 104271.</title>
        <authorList>
            <person name="Komaki H."/>
            <person name="Tamura T."/>
        </authorList>
    </citation>
    <scope>NUCLEOTIDE SEQUENCE</scope>
    <source>
        <strain evidence="2">NBRC 104271</strain>
    </source>
</reference>
<dbReference type="InterPro" id="IPR029063">
    <property type="entry name" value="SAM-dependent_MTases_sf"/>
</dbReference>
<dbReference type="PANTHER" id="PTHR45036:SF1">
    <property type="entry name" value="METHYLTRANSFERASE LIKE 7A"/>
    <property type="match status" value="1"/>
</dbReference>
<proteinExistence type="predicted"/>
<dbReference type="Proteomes" id="UP000605992">
    <property type="component" value="Unassembled WGS sequence"/>
</dbReference>